<evidence type="ECO:0000313" key="11">
    <source>
        <dbReference type="Proteomes" id="UP000029085"/>
    </source>
</evidence>
<dbReference type="EMBL" id="AVCJ01000001">
    <property type="protein sequence ID" value="KFL38052.1"/>
    <property type="molecule type" value="Genomic_DNA"/>
</dbReference>
<dbReference type="PANTHER" id="PTHR11455">
    <property type="entry name" value="CRYPTOCHROME"/>
    <property type="match status" value="1"/>
</dbReference>
<dbReference type="InterPro" id="IPR036134">
    <property type="entry name" value="Crypto/Photolyase_FAD-like_sf"/>
</dbReference>
<dbReference type="GO" id="GO:0071949">
    <property type="term" value="F:FAD binding"/>
    <property type="evidence" value="ECO:0007669"/>
    <property type="project" value="TreeGrafter"/>
</dbReference>
<evidence type="ECO:0000256" key="8">
    <source>
        <dbReference type="RuleBase" id="RU004182"/>
    </source>
</evidence>
<keyword evidence="3 6" id="KW-0285">Flavoprotein</keyword>
<dbReference type="InterPro" id="IPR018394">
    <property type="entry name" value="DNA_photolyase_1_CS_C"/>
</dbReference>
<dbReference type="SUPFAM" id="SSF52425">
    <property type="entry name" value="Cryptochrome/photolyase, N-terminal domain"/>
    <property type="match status" value="1"/>
</dbReference>
<comment type="cofactor">
    <cofactor evidence="6">
        <name>FAD</name>
        <dbReference type="ChEBI" id="CHEBI:57692"/>
    </cofactor>
    <text evidence="6">Binds 1 FAD per subunit.</text>
</comment>
<dbReference type="SUPFAM" id="SSF48173">
    <property type="entry name" value="Cryptochrome/photolyase FAD-binding domain"/>
    <property type="match status" value="1"/>
</dbReference>
<feature type="site" description="Electron transfer via tryptophanyl radical" evidence="7">
    <location>
        <position position="310"/>
    </location>
</feature>
<evidence type="ECO:0000256" key="5">
    <source>
        <dbReference type="ARBA" id="ARBA00022991"/>
    </source>
</evidence>
<dbReference type="GO" id="GO:0003677">
    <property type="term" value="F:DNA binding"/>
    <property type="evidence" value="ECO:0007669"/>
    <property type="project" value="TreeGrafter"/>
</dbReference>
<feature type="binding site" evidence="6">
    <location>
        <position position="227"/>
    </location>
    <ligand>
        <name>FAD</name>
        <dbReference type="ChEBI" id="CHEBI:57692"/>
    </ligand>
</feature>
<evidence type="ECO:0000313" key="10">
    <source>
        <dbReference type="EMBL" id="KFL38052.1"/>
    </source>
</evidence>
<name>A0A087MME9_9GAMM</name>
<gene>
    <name evidence="10" type="ORF">N788_02430</name>
</gene>
<dbReference type="Gene3D" id="1.25.40.80">
    <property type="match status" value="1"/>
</dbReference>
<dbReference type="Pfam" id="PF00875">
    <property type="entry name" value="DNA_photolyase"/>
    <property type="match status" value="1"/>
</dbReference>
<dbReference type="Pfam" id="PF03441">
    <property type="entry name" value="FAD_binding_7"/>
    <property type="match status" value="1"/>
</dbReference>
<dbReference type="PROSITE" id="PS00691">
    <property type="entry name" value="DNA_PHOTOLYASES_1_2"/>
    <property type="match status" value="1"/>
</dbReference>
<dbReference type="GO" id="GO:0003904">
    <property type="term" value="F:deoxyribodipyrimidine photo-lyase activity"/>
    <property type="evidence" value="ECO:0007669"/>
    <property type="project" value="TreeGrafter"/>
</dbReference>
<sequence length="482" mass="54009">MSNALVWFRRDLRLADNPALQAALDAGHVPVPVYIHAPEEEAPWAPGAASRAWLHRSLQALDADLQARGSRLVIRQGDSLSELEKLISETQAAALHWNRLYEPASIARDTRIKQGLKSRGIPVESHNAALLVEPWTVQTGQGGPYRVFTPFWKNARQRLEGLRAGSAPKRLPEPPVTLAGLDVGDLGLRPPAHEPDWDAGFWEHWAPGEAGALEMLEVFLDGALRGYKAERDKPGRVGTSRLSPHLHFGEISPRTIVKALQDGDWPAAIEADLTHYLSELGWREFSHHLLYHFPQTAQDNLNPKFEDFPWVDPDEALLSAWKRGRTGVPLVDAGMRELWTTGWMHNRVRMVAASFLTKNLRLHWRHGADWFWDTLVDADLANNTQGWQWTAGTGADAAPYFRIFSPVAQAGRFDPAGDYIRRWVPELAQLPDKALAAPWEHADLLREKAPEYPDQPLVDLRESREAALAAYETVKADGAARR</sequence>
<dbReference type="GO" id="GO:0006139">
    <property type="term" value="P:nucleobase-containing compound metabolic process"/>
    <property type="evidence" value="ECO:0007669"/>
    <property type="project" value="UniProtKB-ARBA"/>
</dbReference>
<evidence type="ECO:0000256" key="7">
    <source>
        <dbReference type="PIRSR" id="PIRSR602081-2"/>
    </source>
</evidence>
<keyword evidence="11" id="KW-1185">Reference proteome</keyword>
<dbReference type="PATRIC" id="fig|1121014.3.peg.460"/>
<dbReference type="Gene3D" id="3.40.50.620">
    <property type="entry name" value="HUPs"/>
    <property type="match status" value="1"/>
</dbReference>
<evidence type="ECO:0000256" key="2">
    <source>
        <dbReference type="ARBA" id="ARBA00005862"/>
    </source>
</evidence>
<comment type="similarity">
    <text evidence="8">Belongs to the DNA photolyase family.</text>
</comment>
<dbReference type="PRINTS" id="PR00147">
    <property type="entry name" value="DNAPHOTLYASE"/>
</dbReference>
<dbReference type="InterPro" id="IPR006050">
    <property type="entry name" value="DNA_photolyase_N"/>
</dbReference>
<reference evidence="11" key="1">
    <citation type="submission" date="2013-08" db="EMBL/GenBank/DDBJ databases">
        <title>Genome sequencing of Arenimonas donghaensis.</title>
        <authorList>
            <person name="Chen F."/>
            <person name="Wang G."/>
        </authorList>
    </citation>
    <scope>NUCLEOTIDE SEQUENCE [LARGE SCALE GENOMIC DNA]</scope>
    <source>
        <strain evidence="11">HO3-R19</strain>
    </source>
</reference>
<protein>
    <recommendedName>
        <fullName evidence="9">Photolyase/cryptochrome alpha/beta domain-containing protein</fullName>
    </recommendedName>
</protein>
<dbReference type="GO" id="GO:0009416">
    <property type="term" value="P:response to light stimulus"/>
    <property type="evidence" value="ECO:0007669"/>
    <property type="project" value="TreeGrafter"/>
</dbReference>
<dbReference type="AlphaFoldDB" id="A0A087MME9"/>
<dbReference type="RefSeq" id="WP_051924261.1">
    <property type="nucleotide sequence ID" value="NZ_AVCJ01000001.1"/>
</dbReference>
<dbReference type="Gene3D" id="1.10.579.10">
    <property type="entry name" value="DNA Cyclobutane Dipyrimidine Photolyase, subunit A, domain 3"/>
    <property type="match status" value="1"/>
</dbReference>
<comment type="similarity">
    <text evidence="2">Belongs to the DNA photolyase class-1 family.</text>
</comment>
<keyword evidence="5 8" id="KW-0157">Chromophore</keyword>
<reference evidence="10 11" key="2">
    <citation type="journal article" date="2015" name="Stand. Genomic Sci.">
        <title>High quality draft genomic sequence of Arenimonas donghaensis DSM 18148(T).</title>
        <authorList>
            <person name="Chen F."/>
            <person name="Wang H."/>
            <person name="Cao Y."/>
            <person name="Li X."/>
            <person name="Wang G."/>
        </authorList>
    </citation>
    <scope>NUCLEOTIDE SEQUENCE [LARGE SCALE GENOMIC DNA]</scope>
    <source>
        <strain evidence="10 11">HO3-R19</strain>
    </source>
</reference>
<evidence type="ECO:0000256" key="3">
    <source>
        <dbReference type="ARBA" id="ARBA00022630"/>
    </source>
</evidence>
<dbReference type="STRING" id="1121014.N788_02430"/>
<dbReference type="OrthoDB" id="9772484at2"/>
<feature type="site" description="Electron transfer via tryptophanyl radical" evidence="7">
    <location>
        <position position="387"/>
    </location>
</feature>
<dbReference type="PROSITE" id="PS00394">
    <property type="entry name" value="DNA_PHOTOLYASES_1_1"/>
    <property type="match status" value="1"/>
</dbReference>
<feature type="domain" description="Photolyase/cryptochrome alpha/beta" evidence="9">
    <location>
        <begin position="2"/>
        <end position="131"/>
    </location>
</feature>
<dbReference type="GO" id="GO:0006950">
    <property type="term" value="P:response to stress"/>
    <property type="evidence" value="ECO:0007669"/>
    <property type="project" value="UniProtKB-ARBA"/>
</dbReference>
<evidence type="ECO:0000259" key="9">
    <source>
        <dbReference type="PROSITE" id="PS51645"/>
    </source>
</evidence>
<dbReference type="InterPro" id="IPR014729">
    <property type="entry name" value="Rossmann-like_a/b/a_fold"/>
</dbReference>
<evidence type="ECO:0000256" key="4">
    <source>
        <dbReference type="ARBA" id="ARBA00022827"/>
    </source>
</evidence>
<dbReference type="Proteomes" id="UP000029085">
    <property type="component" value="Unassembled WGS sequence"/>
</dbReference>
<feature type="binding site" evidence="6">
    <location>
        <begin position="239"/>
        <end position="243"/>
    </location>
    <ligand>
        <name>FAD</name>
        <dbReference type="ChEBI" id="CHEBI:57692"/>
    </ligand>
</feature>
<dbReference type="PROSITE" id="PS51645">
    <property type="entry name" value="PHR_CRY_ALPHA_BETA"/>
    <property type="match status" value="1"/>
</dbReference>
<feature type="binding site" evidence="6">
    <location>
        <begin position="377"/>
        <end position="379"/>
    </location>
    <ligand>
        <name>FAD</name>
        <dbReference type="ChEBI" id="CHEBI:57692"/>
    </ligand>
</feature>
<proteinExistence type="inferred from homology"/>
<comment type="caution">
    <text evidence="10">The sequence shown here is derived from an EMBL/GenBank/DDBJ whole genome shotgun (WGS) entry which is preliminary data.</text>
</comment>
<evidence type="ECO:0000256" key="1">
    <source>
        <dbReference type="ARBA" id="ARBA00001932"/>
    </source>
</evidence>
<comment type="cofactor">
    <cofactor evidence="1">
        <name>(6R)-5,10-methylene-5,6,7,8-tetrahydrofolate</name>
        <dbReference type="ChEBI" id="CHEBI:15636"/>
    </cofactor>
</comment>
<dbReference type="PANTHER" id="PTHR11455:SF9">
    <property type="entry name" value="CRYPTOCHROME CIRCADIAN CLOCK 5 ISOFORM X1"/>
    <property type="match status" value="1"/>
</dbReference>
<feature type="binding site" evidence="6">
    <location>
        <position position="276"/>
    </location>
    <ligand>
        <name>FAD</name>
        <dbReference type="ChEBI" id="CHEBI:57692"/>
    </ligand>
</feature>
<dbReference type="InterPro" id="IPR036155">
    <property type="entry name" value="Crypto/Photolyase_N_sf"/>
</dbReference>
<evidence type="ECO:0000256" key="6">
    <source>
        <dbReference type="PIRSR" id="PIRSR602081-1"/>
    </source>
</evidence>
<organism evidence="10 11">
    <name type="scientific">Arenimonas donghaensis DSM 18148 = HO3-R19</name>
    <dbReference type="NCBI Taxonomy" id="1121014"/>
    <lineage>
        <taxon>Bacteria</taxon>
        <taxon>Pseudomonadati</taxon>
        <taxon>Pseudomonadota</taxon>
        <taxon>Gammaproteobacteria</taxon>
        <taxon>Lysobacterales</taxon>
        <taxon>Lysobacteraceae</taxon>
        <taxon>Arenimonas</taxon>
    </lineage>
</organism>
<dbReference type="InterPro" id="IPR002081">
    <property type="entry name" value="Cryptochrome/DNA_photolyase_1"/>
</dbReference>
<dbReference type="InterPro" id="IPR005101">
    <property type="entry name" value="Cryptochr/Photolyase_FAD-bd"/>
</dbReference>
<accession>A0A087MME9</accession>
<feature type="site" description="Electron transfer via tryptophanyl radical" evidence="7">
    <location>
        <position position="364"/>
    </location>
</feature>
<keyword evidence="4 6" id="KW-0274">FAD</keyword>